<evidence type="ECO:0000313" key="2">
    <source>
        <dbReference type="EMBL" id="SCM71654.1"/>
    </source>
</evidence>
<dbReference type="SUPFAM" id="SSF47413">
    <property type="entry name" value="lambda repressor-like DNA-binding domains"/>
    <property type="match status" value="1"/>
</dbReference>
<dbReference type="EMBL" id="FMJD01000002">
    <property type="protein sequence ID" value="SCM71654.1"/>
    <property type="molecule type" value="Genomic_DNA"/>
</dbReference>
<dbReference type="SMART" id="SM00530">
    <property type="entry name" value="HTH_XRE"/>
    <property type="match status" value="1"/>
</dbReference>
<protein>
    <recommendedName>
        <fullName evidence="1">HTH cro/C1-type domain-containing protein</fullName>
    </recommendedName>
</protein>
<reference evidence="2" key="1">
    <citation type="submission" date="2016-08" db="EMBL/GenBank/DDBJ databases">
        <authorList>
            <person name="Seilhamer J.J."/>
        </authorList>
    </citation>
    <scope>NUCLEOTIDE SEQUENCE</scope>
    <source>
        <strain evidence="2">86</strain>
    </source>
</reference>
<dbReference type="Gene3D" id="1.10.260.40">
    <property type="entry name" value="lambda repressor-like DNA-binding domains"/>
    <property type="match status" value="1"/>
</dbReference>
<sequence>MAENDDDGAAKRALFNFMAARRLKAGTLARKAGLSPSIFYNLKNGDAKTPSMDTLQKVAEAEGVTVADIFAFAKEPQKIDVRYAVISSGRVASSVQDMAVTRPTDLDATAEIEVALVSSDGLHPIPAGWLVFFALTGEAPEDVAGTLCVVRLFGQQDAIIGTVSPGTAPYFDFQPWHGPTVKNQRLISVQRILAIQPPV</sequence>
<dbReference type="GO" id="GO:0003677">
    <property type="term" value="F:DNA binding"/>
    <property type="evidence" value="ECO:0007669"/>
    <property type="project" value="InterPro"/>
</dbReference>
<name>A0A212L262_9HYPH</name>
<organism evidence="2">
    <name type="scientific">uncultured Pleomorphomonas sp</name>
    <dbReference type="NCBI Taxonomy" id="442121"/>
    <lineage>
        <taxon>Bacteria</taxon>
        <taxon>Pseudomonadati</taxon>
        <taxon>Pseudomonadota</taxon>
        <taxon>Alphaproteobacteria</taxon>
        <taxon>Hyphomicrobiales</taxon>
        <taxon>Pleomorphomonadaceae</taxon>
        <taxon>Pleomorphomonas</taxon>
        <taxon>environmental samples</taxon>
    </lineage>
</organism>
<dbReference type="CDD" id="cd00093">
    <property type="entry name" value="HTH_XRE"/>
    <property type="match status" value="1"/>
</dbReference>
<accession>A0A212L262</accession>
<gene>
    <name evidence="2" type="ORF">KL86PLE_100299</name>
</gene>
<dbReference type="AlphaFoldDB" id="A0A212L262"/>
<dbReference type="RefSeq" id="WP_288199099.1">
    <property type="nucleotide sequence ID" value="NZ_LT608334.1"/>
</dbReference>
<proteinExistence type="predicted"/>
<evidence type="ECO:0000259" key="1">
    <source>
        <dbReference type="PROSITE" id="PS50943"/>
    </source>
</evidence>
<dbReference type="PROSITE" id="PS50943">
    <property type="entry name" value="HTH_CROC1"/>
    <property type="match status" value="1"/>
</dbReference>
<dbReference type="InterPro" id="IPR001387">
    <property type="entry name" value="Cro/C1-type_HTH"/>
</dbReference>
<dbReference type="Pfam" id="PF13443">
    <property type="entry name" value="HTH_26"/>
    <property type="match status" value="1"/>
</dbReference>
<dbReference type="InterPro" id="IPR010982">
    <property type="entry name" value="Lambda_DNA-bd_dom_sf"/>
</dbReference>
<feature type="domain" description="HTH cro/C1-type" evidence="1">
    <location>
        <begin position="28"/>
        <end position="69"/>
    </location>
</feature>